<dbReference type="Proteomes" id="UP000295416">
    <property type="component" value="Unassembled WGS sequence"/>
</dbReference>
<gene>
    <name evidence="1" type="ORF">EV207_1634</name>
</gene>
<name>A0A4R2NDX6_9BACL</name>
<proteinExistence type="predicted"/>
<accession>A0A4R2NDX6</accession>
<dbReference type="OrthoDB" id="2678920at2"/>
<keyword evidence="2" id="KW-1185">Reference proteome</keyword>
<comment type="caution">
    <text evidence="1">The sequence shown here is derived from an EMBL/GenBank/DDBJ whole genome shotgun (WGS) entry which is preliminary data.</text>
</comment>
<dbReference type="RefSeq" id="WP_132748390.1">
    <property type="nucleotide sequence ID" value="NZ_SLXK01000063.1"/>
</dbReference>
<sequence>MANIFEIRKKLEAFIELLASNRVDRFYPSALAKHLGISSSEAFNYLLERTGTGDQLILKWELRCPHCYRTINITNEIELDEEFQCNCGEEFDLRSSDFFPAFQINPSYKEFLKDEIKKKSNLSLRTLQMI</sequence>
<reference evidence="1 2" key="1">
    <citation type="submission" date="2019-03" db="EMBL/GenBank/DDBJ databases">
        <title>Genomic Encyclopedia of Type Strains, Phase IV (KMG-IV): sequencing the most valuable type-strain genomes for metagenomic binning, comparative biology and taxonomic classification.</title>
        <authorList>
            <person name="Goeker M."/>
        </authorList>
    </citation>
    <scope>NUCLEOTIDE SEQUENCE [LARGE SCALE GENOMIC DNA]</scope>
    <source>
        <strain evidence="1 2">DSM 19377</strain>
    </source>
</reference>
<evidence type="ECO:0000313" key="1">
    <source>
        <dbReference type="EMBL" id="TCP19479.1"/>
    </source>
</evidence>
<dbReference type="AlphaFoldDB" id="A0A4R2NDX6"/>
<evidence type="ECO:0000313" key="2">
    <source>
        <dbReference type="Proteomes" id="UP000295416"/>
    </source>
</evidence>
<organism evidence="1 2">
    <name type="scientific">Scopulibacillus darangshiensis</name>
    <dbReference type="NCBI Taxonomy" id="442528"/>
    <lineage>
        <taxon>Bacteria</taxon>
        <taxon>Bacillati</taxon>
        <taxon>Bacillota</taxon>
        <taxon>Bacilli</taxon>
        <taxon>Bacillales</taxon>
        <taxon>Sporolactobacillaceae</taxon>
        <taxon>Scopulibacillus</taxon>
    </lineage>
</organism>
<dbReference type="EMBL" id="SLXK01000063">
    <property type="protein sequence ID" value="TCP19479.1"/>
    <property type="molecule type" value="Genomic_DNA"/>
</dbReference>
<protein>
    <submittedName>
        <fullName evidence="1">Uncharacterized protein</fullName>
    </submittedName>
</protein>